<protein>
    <submittedName>
        <fullName evidence="2">Uncharacterized protein</fullName>
    </submittedName>
</protein>
<dbReference type="Proteomes" id="UP000181942">
    <property type="component" value="Unassembled WGS sequence"/>
</dbReference>
<dbReference type="AlphaFoldDB" id="A0A1I2B0D2"/>
<organism evidence="2 3">
    <name type="scientific">Streptomyces mirabilis</name>
    <dbReference type="NCBI Taxonomy" id="68239"/>
    <lineage>
        <taxon>Bacteria</taxon>
        <taxon>Bacillati</taxon>
        <taxon>Actinomycetota</taxon>
        <taxon>Actinomycetes</taxon>
        <taxon>Kitasatosporales</taxon>
        <taxon>Streptomycetaceae</taxon>
        <taxon>Streptomyces</taxon>
    </lineage>
</organism>
<feature type="compositionally biased region" description="Low complexity" evidence="1">
    <location>
        <begin position="50"/>
        <end position="71"/>
    </location>
</feature>
<accession>A0A1I2B0D2</accession>
<feature type="region of interest" description="Disordered" evidence="1">
    <location>
        <begin position="49"/>
        <end position="71"/>
    </location>
</feature>
<evidence type="ECO:0000313" key="3">
    <source>
        <dbReference type="Proteomes" id="UP000181942"/>
    </source>
</evidence>
<sequence>MYLCKHKDALGKQTLALLIRLEATCTATDQLTDAVEEAFPQQPDAEVLLSFPGSASSSPPGSSPRSGTPAA</sequence>
<dbReference type="EMBL" id="FONR01000001">
    <property type="protein sequence ID" value="SFE48733.1"/>
    <property type="molecule type" value="Genomic_DNA"/>
</dbReference>
<evidence type="ECO:0000256" key="1">
    <source>
        <dbReference type="SAM" id="MobiDB-lite"/>
    </source>
</evidence>
<evidence type="ECO:0000313" key="2">
    <source>
        <dbReference type="EMBL" id="SFE48733.1"/>
    </source>
</evidence>
<name>A0A1I2B0D2_9ACTN</name>
<gene>
    <name evidence="2" type="ORF">SAMN02787118_101875</name>
</gene>
<proteinExistence type="predicted"/>
<reference evidence="2 3" key="1">
    <citation type="submission" date="2016-10" db="EMBL/GenBank/DDBJ databases">
        <authorList>
            <person name="de Groot N.N."/>
        </authorList>
    </citation>
    <scope>NUCLEOTIDE SEQUENCE [LARGE SCALE GENOMIC DNA]</scope>
    <source>
        <strain evidence="2 3">OK461</strain>
    </source>
</reference>